<comment type="function">
    <text evidence="1 6">Removes the N-terminal methionine from nascent proteins. The N-terminal methionine is often cleaved when the second residue in the primary sequence is small and uncharged (Met-Ala-, Cys, Gly, Pro, Ser, Thr, or Val). Requires deformylation of the N(alpha)-formylated initiator methionine before it can be hydrolyzed.</text>
</comment>
<dbReference type="AlphaFoldDB" id="A0A455TA62"/>
<dbReference type="InterPro" id="IPR002467">
    <property type="entry name" value="Pept_M24A_MAP1"/>
</dbReference>
<proteinExistence type="inferred from homology"/>
<feature type="binding site" evidence="6">
    <location>
        <position position="236"/>
    </location>
    <ligand>
        <name>a divalent metal cation</name>
        <dbReference type="ChEBI" id="CHEBI:60240"/>
        <label>1</label>
    </ligand>
</feature>
<evidence type="ECO:0000256" key="5">
    <source>
        <dbReference type="ARBA" id="ARBA00022801"/>
    </source>
</evidence>
<dbReference type="GO" id="GO:0006508">
    <property type="term" value="P:proteolysis"/>
    <property type="evidence" value="ECO:0007669"/>
    <property type="project" value="UniProtKB-KW"/>
</dbReference>
<dbReference type="Pfam" id="PF00557">
    <property type="entry name" value="Peptidase_M24"/>
    <property type="match status" value="1"/>
</dbReference>
<dbReference type="Gene3D" id="3.90.230.10">
    <property type="entry name" value="Creatinase/methionine aminopeptidase superfamily"/>
    <property type="match status" value="1"/>
</dbReference>
<dbReference type="PROSITE" id="PS00680">
    <property type="entry name" value="MAP_1"/>
    <property type="match status" value="1"/>
</dbReference>
<dbReference type="CDD" id="cd01086">
    <property type="entry name" value="MetAP1"/>
    <property type="match status" value="1"/>
</dbReference>
<dbReference type="GO" id="GO:0004239">
    <property type="term" value="F:initiator methionyl aminopeptidase activity"/>
    <property type="evidence" value="ECO:0007669"/>
    <property type="project" value="UniProtKB-UniRule"/>
</dbReference>
<evidence type="ECO:0000256" key="6">
    <source>
        <dbReference type="HAMAP-Rule" id="MF_01974"/>
    </source>
</evidence>
<reference evidence="9 10" key="1">
    <citation type="journal article" date="2019" name="Proc. Natl. Acad. Sci. U.S.A.">
        <title>Exaggeration and cooption of innate immunity for social defense.</title>
        <authorList>
            <person name="Kutsukake M."/>
            <person name="Moriyama M."/>
            <person name="Shigenobu S."/>
            <person name="Meng X.-Y."/>
            <person name="Nikoh N."/>
            <person name="Noda C."/>
            <person name="Kobayashi S."/>
            <person name="Fukatsu T."/>
        </authorList>
    </citation>
    <scope>NUCLEOTIDE SEQUENCE [LARGE SCALE GENOMIC DNA]</scope>
    <source>
        <strain evidence="9 10">Nmo</strain>
    </source>
</reference>
<dbReference type="PANTHER" id="PTHR43330:SF27">
    <property type="entry name" value="METHIONINE AMINOPEPTIDASE"/>
    <property type="match status" value="1"/>
</dbReference>
<evidence type="ECO:0000313" key="10">
    <source>
        <dbReference type="Proteomes" id="UP000317544"/>
    </source>
</evidence>
<dbReference type="Proteomes" id="UP000317544">
    <property type="component" value="Chromosome"/>
</dbReference>
<keyword evidence="2 6" id="KW-0031">Aminopeptidase</keyword>
<evidence type="ECO:0000313" key="9">
    <source>
        <dbReference type="EMBL" id="BBI01195.1"/>
    </source>
</evidence>
<evidence type="ECO:0000256" key="1">
    <source>
        <dbReference type="ARBA" id="ARBA00002521"/>
    </source>
</evidence>
<dbReference type="GO" id="GO:0070006">
    <property type="term" value="F:metalloaminopeptidase activity"/>
    <property type="evidence" value="ECO:0007669"/>
    <property type="project" value="UniProtKB-UniRule"/>
</dbReference>
<organism evidence="9 10">
    <name type="scientific">Buchnera aphidicola</name>
    <name type="common">Nipponaphis monzeni</name>
    <dbReference type="NCBI Taxonomy" id="2495405"/>
    <lineage>
        <taxon>Bacteria</taxon>
        <taxon>Pseudomonadati</taxon>
        <taxon>Pseudomonadota</taxon>
        <taxon>Gammaproteobacteria</taxon>
        <taxon>Enterobacterales</taxon>
        <taxon>Erwiniaceae</taxon>
        <taxon>Buchnera</taxon>
    </lineage>
</organism>
<name>A0A455TA62_9GAMM</name>
<feature type="binding site" evidence="6">
    <location>
        <position position="109"/>
    </location>
    <ligand>
        <name>a divalent metal cation</name>
        <dbReference type="ChEBI" id="CHEBI:60240"/>
        <label>1</label>
    </ligand>
</feature>
<dbReference type="SUPFAM" id="SSF55920">
    <property type="entry name" value="Creatinase/aminopeptidase"/>
    <property type="match status" value="1"/>
</dbReference>
<evidence type="ECO:0000256" key="3">
    <source>
        <dbReference type="ARBA" id="ARBA00022670"/>
    </source>
</evidence>
<keyword evidence="3 6" id="KW-0645">Protease</keyword>
<feature type="binding site" evidence="6">
    <location>
        <position position="98"/>
    </location>
    <ligand>
        <name>a divalent metal cation</name>
        <dbReference type="ChEBI" id="CHEBI:60240"/>
        <label>1</label>
    </ligand>
</feature>
<evidence type="ECO:0000256" key="4">
    <source>
        <dbReference type="ARBA" id="ARBA00022723"/>
    </source>
</evidence>
<feature type="binding site" evidence="6">
    <location>
        <position position="172"/>
    </location>
    <ligand>
        <name>a divalent metal cation</name>
        <dbReference type="ChEBI" id="CHEBI:60240"/>
        <label>2</label>
        <note>catalytic</note>
    </ligand>
</feature>
<feature type="binding site" evidence="6">
    <location>
        <position position="80"/>
    </location>
    <ligand>
        <name>substrate</name>
    </ligand>
</feature>
<comment type="subunit">
    <text evidence="6">Monomer.</text>
</comment>
<dbReference type="RefSeq" id="WP_158344774.1">
    <property type="nucleotide sequence ID" value="NZ_AP019379.1"/>
</dbReference>
<gene>
    <name evidence="6 9" type="primary">map</name>
    <name evidence="9" type="ORF">BUCNMO_180</name>
</gene>
<accession>A0A455TA62</accession>
<dbReference type="NCBIfam" id="TIGR00500">
    <property type="entry name" value="met_pdase_I"/>
    <property type="match status" value="1"/>
</dbReference>
<feature type="binding site" evidence="6">
    <location>
        <position position="109"/>
    </location>
    <ligand>
        <name>a divalent metal cation</name>
        <dbReference type="ChEBI" id="CHEBI:60240"/>
        <label>2</label>
        <note>catalytic</note>
    </ligand>
</feature>
<protein>
    <recommendedName>
        <fullName evidence="6 7">Methionine aminopeptidase</fullName>
        <shortName evidence="6">MAP</shortName>
        <shortName evidence="6">MetAP</shortName>
        <ecNumber evidence="6 7">3.4.11.18</ecNumber>
    </recommendedName>
    <alternativeName>
        <fullName evidence="6">Peptidase M</fullName>
    </alternativeName>
</protein>
<feature type="binding site" evidence="6">
    <location>
        <position position="205"/>
    </location>
    <ligand>
        <name>a divalent metal cation</name>
        <dbReference type="ChEBI" id="CHEBI:60240"/>
        <label>2</label>
        <note>catalytic</note>
    </ligand>
</feature>
<comment type="cofactor">
    <cofactor evidence="6">
        <name>Co(2+)</name>
        <dbReference type="ChEBI" id="CHEBI:48828"/>
    </cofactor>
    <cofactor evidence="6">
        <name>Zn(2+)</name>
        <dbReference type="ChEBI" id="CHEBI:29105"/>
    </cofactor>
    <cofactor evidence="6">
        <name>Mn(2+)</name>
        <dbReference type="ChEBI" id="CHEBI:29035"/>
    </cofactor>
    <cofactor evidence="6">
        <name>Fe(2+)</name>
        <dbReference type="ChEBI" id="CHEBI:29033"/>
    </cofactor>
    <text evidence="6">Binds 2 divalent metal cations per subunit. Has a high-affinity and a low affinity metal-binding site. The true nature of the physiological cofactor is under debate. The enzyme is active with cobalt, zinc, manganese or divalent iron ions. Most likely, methionine aminopeptidases function as mononuclear Fe(2+)-metalloproteases under physiological conditions, and the catalytically relevant metal-binding site has been assigned to the histidine-containing high-affinity site.</text>
</comment>
<sequence>MNNISIKNSQEIEKMRISGKLTAEVLEMIEHYLSPGITTSDIDNICYNYIINKQKAIPACLGYNGFPKSICTSVNNVVCHGIPNTSQILKKGDIINIDISIIKNGYHGDSSKMFYIGDISPVANKLCYTTQQSLYTAIKLIKPGIRLFKLGKKIQEYVEKRKFSVVREYCGHGIGKLFHEPPQILHYLGNDNGLTLKTGMTFTIEPMINAGNKEVVCEKDGWTIKTKDQSLSAQYEHTILVTENGCEILTYQHKEKIQPVLINE</sequence>
<dbReference type="PRINTS" id="PR00599">
    <property type="entry name" value="MAPEPTIDASE"/>
</dbReference>
<dbReference type="GO" id="GO:0005829">
    <property type="term" value="C:cytosol"/>
    <property type="evidence" value="ECO:0007669"/>
    <property type="project" value="TreeGrafter"/>
</dbReference>
<dbReference type="InterPro" id="IPR001714">
    <property type="entry name" value="Pept_M24_MAP"/>
</dbReference>
<evidence type="ECO:0000256" key="7">
    <source>
        <dbReference type="RuleBase" id="RU003653"/>
    </source>
</evidence>
<feature type="domain" description="Peptidase M24" evidence="8">
    <location>
        <begin position="13"/>
        <end position="243"/>
    </location>
</feature>
<dbReference type="EC" id="3.4.11.18" evidence="6 7"/>
<dbReference type="InterPro" id="IPR036005">
    <property type="entry name" value="Creatinase/aminopeptidase-like"/>
</dbReference>
<keyword evidence="5 6" id="KW-0378">Hydrolase</keyword>
<keyword evidence="10" id="KW-1185">Reference proteome</keyword>
<dbReference type="OrthoDB" id="9802055at2"/>
<feature type="binding site" evidence="6">
    <location>
        <position position="236"/>
    </location>
    <ligand>
        <name>a divalent metal cation</name>
        <dbReference type="ChEBI" id="CHEBI:60240"/>
        <label>2</label>
        <note>catalytic</note>
    </ligand>
</feature>
<comment type="similarity">
    <text evidence="6">Belongs to the peptidase M24A family. Methionine aminopeptidase type 1 subfamily.</text>
</comment>
<comment type="catalytic activity">
    <reaction evidence="6 7">
        <text>Release of N-terminal amino acids, preferentially methionine, from peptides and arylamides.</text>
        <dbReference type="EC" id="3.4.11.18"/>
    </reaction>
</comment>
<evidence type="ECO:0000259" key="8">
    <source>
        <dbReference type="Pfam" id="PF00557"/>
    </source>
</evidence>
<keyword evidence="4 6" id="KW-0479">Metal-binding</keyword>
<dbReference type="HAMAP" id="MF_01974">
    <property type="entry name" value="MetAP_1"/>
    <property type="match status" value="1"/>
</dbReference>
<dbReference type="PANTHER" id="PTHR43330">
    <property type="entry name" value="METHIONINE AMINOPEPTIDASE"/>
    <property type="match status" value="1"/>
</dbReference>
<feature type="binding site" evidence="6">
    <location>
        <position position="179"/>
    </location>
    <ligand>
        <name>substrate</name>
    </ligand>
</feature>
<dbReference type="GO" id="GO:0046872">
    <property type="term" value="F:metal ion binding"/>
    <property type="evidence" value="ECO:0007669"/>
    <property type="project" value="UniProtKB-UniRule"/>
</dbReference>
<evidence type="ECO:0000256" key="2">
    <source>
        <dbReference type="ARBA" id="ARBA00022438"/>
    </source>
</evidence>
<dbReference type="EMBL" id="AP019379">
    <property type="protein sequence ID" value="BBI01195.1"/>
    <property type="molecule type" value="Genomic_DNA"/>
</dbReference>
<dbReference type="InterPro" id="IPR000994">
    <property type="entry name" value="Pept_M24"/>
</dbReference>